<feature type="coiled-coil region" evidence="1">
    <location>
        <begin position="70"/>
        <end position="293"/>
    </location>
</feature>
<keyword evidence="2" id="KW-1133">Transmembrane helix</keyword>
<dbReference type="EMBL" id="WVIC01000018">
    <property type="protein sequence ID" value="NCJ06917.1"/>
    <property type="molecule type" value="Genomic_DNA"/>
</dbReference>
<sequence>MTGYILILAIIFLGGAIATLGDRIGTRVGKARLSLFNLRPKNTAVLVTILTGSLISTSTIGILLATNRELQDALLRFDEIRQQSEQATEELNLALDEKAAVEDELALSRAELTEAVRRLRRVNESLTNAIARERESETQLRILQRRFQEAQANLSASVAQAQELRSEIQRLSTEEQQLRTEQQRLVAQRDQAQARLQQAERQTQSLEASVRQAQVQLQQVEGQKQQLETQIAAATQKLAAAEAQQRQLSEAVAATQAQLTEANTQRQTLLSQRASLEQEVAALEENRRVLEQGIGALALGLRQGNIAIRSREILASDIISGTSDRATALQFVETLLRQARSTAMRQANLQQLPPEQQVVQMTSSNVDNLVSQITDGHPYVVRILSAANFLVGEQSIIVVPEIAPNLTVFRRGEVISSITLNPSELTDEQLIDSLNRLFSAASNHAVASGVLPNPVTRTVGSFSQIDVFRFLLALKEQRPLGTIQIEAVVSDQVYTAGPLTLELVARKDQQVILRSG</sequence>
<dbReference type="Proteomes" id="UP000607397">
    <property type="component" value="Unassembled WGS sequence"/>
</dbReference>
<comment type="caution">
    <text evidence="3">The sequence shown here is derived from an EMBL/GenBank/DDBJ whole genome shotgun (WGS) entry which is preliminary data.</text>
</comment>
<evidence type="ECO:0000313" key="3">
    <source>
        <dbReference type="EMBL" id="NCJ06917.1"/>
    </source>
</evidence>
<reference evidence="3" key="1">
    <citation type="submission" date="2019-12" db="EMBL/GenBank/DDBJ databases">
        <title>High-Quality draft genome sequences of three cyanobacteria isolated from the limestone walls of the Old Cathedral of Coimbra.</title>
        <authorList>
            <person name="Tiago I."/>
            <person name="Soares F."/>
            <person name="Portugal A."/>
        </authorList>
    </citation>
    <scope>NUCLEOTIDE SEQUENCE [LARGE SCALE GENOMIC DNA]</scope>
    <source>
        <strain evidence="3">C</strain>
    </source>
</reference>
<organism evidence="3 4">
    <name type="scientific">Petrachloros mirabilis ULC683</name>
    <dbReference type="NCBI Taxonomy" id="2781853"/>
    <lineage>
        <taxon>Bacteria</taxon>
        <taxon>Bacillati</taxon>
        <taxon>Cyanobacteriota</taxon>
        <taxon>Cyanophyceae</taxon>
        <taxon>Synechococcales</taxon>
        <taxon>Petrachlorosaceae</taxon>
        <taxon>Petrachloros</taxon>
        <taxon>Petrachloros mirabilis</taxon>
    </lineage>
</organism>
<dbReference type="AlphaFoldDB" id="A0A8K1ZZZ3"/>
<keyword evidence="4" id="KW-1185">Reference proteome</keyword>
<evidence type="ECO:0000313" key="4">
    <source>
        <dbReference type="Proteomes" id="UP000607397"/>
    </source>
</evidence>
<dbReference type="Pfam" id="PF11283">
    <property type="entry name" value="DUF3084"/>
    <property type="match status" value="1"/>
</dbReference>
<name>A0A8K1ZZZ3_9CYAN</name>
<evidence type="ECO:0000256" key="2">
    <source>
        <dbReference type="SAM" id="Phobius"/>
    </source>
</evidence>
<proteinExistence type="predicted"/>
<keyword evidence="2" id="KW-0472">Membrane</keyword>
<accession>A0A8K1ZZZ3</accession>
<gene>
    <name evidence="3" type="ORF">GS597_10430</name>
</gene>
<keyword evidence="2" id="KW-0812">Transmembrane</keyword>
<dbReference type="Gene3D" id="1.10.287.1490">
    <property type="match status" value="1"/>
</dbReference>
<protein>
    <submittedName>
        <fullName evidence="3">DUF3084 domain-containing protein</fullName>
    </submittedName>
</protein>
<dbReference type="InterPro" id="IPR021435">
    <property type="entry name" value="DUF3084"/>
</dbReference>
<keyword evidence="1" id="KW-0175">Coiled coil</keyword>
<dbReference type="SUPFAM" id="SSF57997">
    <property type="entry name" value="Tropomyosin"/>
    <property type="match status" value="1"/>
</dbReference>
<evidence type="ECO:0000256" key="1">
    <source>
        <dbReference type="SAM" id="Coils"/>
    </source>
</evidence>
<feature type="transmembrane region" description="Helical" evidence="2">
    <location>
        <begin position="45"/>
        <end position="66"/>
    </location>
</feature>
<dbReference type="RefSeq" id="WP_161825392.1">
    <property type="nucleotide sequence ID" value="NZ_WVIC01000018.1"/>
</dbReference>